<organism evidence="2 3">
    <name type="scientific">Noviluteimonas caseinilytica</name>
    <dbReference type="NCBI Taxonomy" id="2675101"/>
    <lineage>
        <taxon>Bacteria</taxon>
        <taxon>Pseudomonadati</taxon>
        <taxon>Pseudomonadota</taxon>
        <taxon>Gammaproteobacteria</taxon>
        <taxon>Lysobacterales</taxon>
        <taxon>Lysobacteraceae</taxon>
        <taxon>Noviluteimonas</taxon>
    </lineage>
</organism>
<dbReference type="Proteomes" id="UP000681317">
    <property type="component" value="Chromosome"/>
</dbReference>
<sequence length="119" mass="13201">MNVQTQRLFKDLLFLHGHVADPRLGATLADDTEQAATDQAATTPGIPEESHMNLFKSFWLLGGLASIDPRVEDEETGFNPSYGNRIASERTFGKPRIEPKREAAVRKPVVSNDQRVAHC</sequence>
<reference evidence="2 3" key="1">
    <citation type="submission" date="2021-03" db="EMBL/GenBank/DDBJ databases">
        <title>Complete Genome Sequences of Two Lysobacter Strains Isolated from Sea Water (Lysobacter caseinilyticus) and Soil (Lysobacter helvus) in South Korea.</title>
        <authorList>
            <person name="Watanabe Y."/>
            <person name="Arakawa K."/>
        </authorList>
    </citation>
    <scope>NUCLEOTIDE SEQUENCE [LARGE SCALE GENOMIC DNA]</scope>
    <source>
        <strain evidence="2 3">KVB24</strain>
    </source>
</reference>
<keyword evidence="3" id="KW-1185">Reference proteome</keyword>
<dbReference type="RefSeq" id="WP_213436838.1">
    <property type="nucleotide sequence ID" value="NZ_AP024545.1"/>
</dbReference>
<gene>
    <name evidence="2" type="ORF">LYSCAS_12610</name>
</gene>
<protein>
    <submittedName>
        <fullName evidence="2">Uncharacterized protein</fullName>
    </submittedName>
</protein>
<proteinExistence type="predicted"/>
<feature type="compositionally biased region" description="Basic and acidic residues" evidence="1">
    <location>
        <begin position="87"/>
        <end position="105"/>
    </location>
</feature>
<accession>A0ABM7Q4K4</accession>
<dbReference type="EMBL" id="AP024545">
    <property type="protein sequence ID" value="BCT92237.1"/>
    <property type="molecule type" value="Genomic_DNA"/>
</dbReference>
<evidence type="ECO:0000313" key="3">
    <source>
        <dbReference type="Proteomes" id="UP000681317"/>
    </source>
</evidence>
<evidence type="ECO:0000313" key="2">
    <source>
        <dbReference type="EMBL" id="BCT92237.1"/>
    </source>
</evidence>
<evidence type="ECO:0000256" key="1">
    <source>
        <dbReference type="SAM" id="MobiDB-lite"/>
    </source>
</evidence>
<feature type="region of interest" description="Disordered" evidence="1">
    <location>
        <begin position="75"/>
        <end position="119"/>
    </location>
</feature>
<name>A0ABM7Q4K4_9GAMM</name>